<organism evidence="1 2">
    <name type="scientific">Eretmocerus hayati</name>
    <dbReference type="NCBI Taxonomy" id="131215"/>
    <lineage>
        <taxon>Eukaryota</taxon>
        <taxon>Metazoa</taxon>
        <taxon>Ecdysozoa</taxon>
        <taxon>Arthropoda</taxon>
        <taxon>Hexapoda</taxon>
        <taxon>Insecta</taxon>
        <taxon>Pterygota</taxon>
        <taxon>Neoptera</taxon>
        <taxon>Endopterygota</taxon>
        <taxon>Hymenoptera</taxon>
        <taxon>Apocrita</taxon>
        <taxon>Proctotrupomorpha</taxon>
        <taxon>Chalcidoidea</taxon>
        <taxon>Aphelinidae</taxon>
        <taxon>Aphelininae</taxon>
        <taxon>Eretmocerus</taxon>
    </lineage>
</organism>
<dbReference type="EMBL" id="CM056744">
    <property type="protein sequence ID" value="KAJ8666424.1"/>
    <property type="molecule type" value="Genomic_DNA"/>
</dbReference>
<sequence length="181" mass="20811">DEVRERMKSRYLSNPDYNFEKVNRASMACGPMVKWAIAQIEYADMLKRVEPLRDELSSLEQQAETNKMRGEEMKNLIIQLEMSIAAYKEEYAQLISQAQAIKTDLENVQGKVDRSIALLKSLVIERERWESSSETFRSQMSTIVGDVLLSAAFLAYAGYFDQHVKSTSILWKRPSRSPECS</sequence>
<keyword evidence="2" id="KW-1185">Reference proteome</keyword>
<evidence type="ECO:0000313" key="1">
    <source>
        <dbReference type="EMBL" id="KAJ8666424.1"/>
    </source>
</evidence>
<protein>
    <submittedName>
        <fullName evidence="1">Uncharacterized protein</fullName>
    </submittedName>
</protein>
<dbReference type="Proteomes" id="UP001239111">
    <property type="component" value="Chromosome 4"/>
</dbReference>
<feature type="non-terminal residue" evidence="1">
    <location>
        <position position="1"/>
    </location>
</feature>
<comment type="caution">
    <text evidence="1">The sequence shown here is derived from an EMBL/GenBank/DDBJ whole genome shotgun (WGS) entry which is preliminary data.</text>
</comment>
<reference evidence="1" key="1">
    <citation type="submission" date="2023-04" db="EMBL/GenBank/DDBJ databases">
        <title>A chromosome-level genome assembly of the parasitoid wasp Eretmocerus hayati.</title>
        <authorList>
            <person name="Zhong Y."/>
            <person name="Liu S."/>
            <person name="Liu Y."/>
        </authorList>
    </citation>
    <scope>NUCLEOTIDE SEQUENCE</scope>
    <source>
        <strain evidence="1">ZJU_SS_LIU_2023</strain>
    </source>
</reference>
<name>A0ACC2N7X6_9HYME</name>
<evidence type="ECO:0000313" key="2">
    <source>
        <dbReference type="Proteomes" id="UP001239111"/>
    </source>
</evidence>
<gene>
    <name evidence="1" type="ORF">QAD02_008086</name>
</gene>
<accession>A0ACC2N7X6</accession>
<proteinExistence type="predicted"/>